<dbReference type="SMART" id="SM01340">
    <property type="entry name" value="DNA_mis_repair"/>
    <property type="match status" value="1"/>
</dbReference>
<feature type="region of interest" description="Disordered" evidence="3">
    <location>
        <begin position="391"/>
        <end position="463"/>
    </location>
</feature>
<dbReference type="InterPro" id="IPR038973">
    <property type="entry name" value="MutL/Mlh/Pms-like"/>
</dbReference>
<dbReference type="GO" id="GO:0032389">
    <property type="term" value="C:MutLalpha complex"/>
    <property type="evidence" value="ECO:0007669"/>
    <property type="project" value="TreeGrafter"/>
</dbReference>
<feature type="compositionally biased region" description="Polar residues" evidence="3">
    <location>
        <begin position="482"/>
        <end position="503"/>
    </location>
</feature>
<feature type="region of interest" description="Disordered" evidence="3">
    <location>
        <begin position="482"/>
        <end position="558"/>
    </location>
</feature>
<dbReference type="Gene3D" id="3.30.230.10">
    <property type="match status" value="1"/>
</dbReference>
<feature type="region of interest" description="Disordered" evidence="3">
    <location>
        <begin position="581"/>
        <end position="622"/>
    </location>
</feature>
<evidence type="ECO:0000259" key="4">
    <source>
        <dbReference type="SMART" id="SM01340"/>
    </source>
</evidence>
<feature type="domain" description="DNA mismatch repair protein S5" evidence="4">
    <location>
        <begin position="219"/>
        <end position="363"/>
    </location>
</feature>
<feature type="region of interest" description="Disordered" evidence="3">
    <location>
        <begin position="737"/>
        <end position="757"/>
    </location>
</feature>
<dbReference type="OrthoDB" id="10263226at2759"/>
<dbReference type="GO" id="GO:0030983">
    <property type="term" value="F:mismatched DNA binding"/>
    <property type="evidence" value="ECO:0007669"/>
    <property type="project" value="InterPro"/>
</dbReference>
<feature type="compositionally biased region" description="Low complexity" evidence="3">
    <location>
        <begin position="513"/>
        <end position="530"/>
    </location>
</feature>
<dbReference type="Pfam" id="PF13589">
    <property type="entry name" value="HATPase_c_3"/>
    <property type="match status" value="1"/>
</dbReference>
<dbReference type="PANTHER" id="PTHR10073">
    <property type="entry name" value="DNA MISMATCH REPAIR PROTEIN MLH, PMS, MUTL"/>
    <property type="match status" value="1"/>
</dbReference>
<keyword evidence="2" id="KW-0227">DNA damage</keyword>
<dbReference type="SUPFAM" id="SSF54211">
    <property type="entry name" value="Ribosomal protein S5 domain 2-like"/>
    <property type="match status" value="1"/>
</dbReference>
<dbReference type="InterPro" id="IPR014721">
    <property type="entry name" value="Ribsml_uS5_D2-typ_fold_subgr"/>
</dbReference>
<dbReference type="Pfam" id="PF01119">
    <property type="entry name" value="DNA_mis_repair"/>
    <property type="match status" value="1"/>
</dbReference>
<reference evidence="6" key="1">
    <citation type="submission" date="2017-12" db="EMBL/GenBank/DDBJ databases">
        <authorList>
            <consortium name="DOE Joint Genome Institute"/>
            <person name="Mondo S.J."/>
            <person name="Kjaerbolling I."/>
            <person name="Vesth T.C."/>
            <person name="Frisvad J.C."/>
            <person name="Nybo J.L."/>
            <person name="Theobald S."/>
            <person name="Kuo A."/>
            <person name="Bowyer P."/>
            <person name="Matsuda Y."/>
            <person name="Lyhne E.K."/>
            <person name="Kogle M.E."/>
            <person name="Clum A."/>
            <person name="Lipzen A."/>
            <person name="Salamov A."/>
            <person name="Ngan C.Y."/>
            <person name="Daum C."/>
            <person name="Chiniquy J."/>
            <person name="Barry K."/>
            <person name="LaButti K."/>
            <person name="Haridas S."/>
            <person name="Simmons B.A."/>
            <person name="Magnuson J.K."/>
            <person name="Mortensen U.H."/>
            <person name="Larsen T.O."/>
            <person name="Grigoriev I.V."/>
            <person name="Baker S.E."/>
            <person name="Andersen M.R."/>
            <person name="Nordberg H.P."/>
            <person name="Cantor M.N."/>
            <person name="Hua S.X."/>
        </authorList>
    </citation>
    <scope>NUCLEOTIDE SEQUENCE [LARGE SCALE GENOMIC DNA]</scope>
    <source>
        <strain evidence="6">IBT 19404</strain>
    </source>
</reference>
<dbReference type="GO" id="GO:0006298">
    <property type="term" value="P:mismatch repair"/>
    <property type="evidence" value="ECO:0007669"/>
    <property type="project" value="InterPro"/>
</dbReference>
<feature type="compositionally biased region" description="Basic and acidic residues" evidence="3">
    <location>
        <begin position="703"/>
        <end position="714"/>
    </location>
</feature>
<evidence type="ECO:0000313" key="6">
    <source>
        <dbReference type="Proteomes" id="UP000235023"/>
    </source>
</evidence>
<dbReference type="Gene3D" id="3.30.565.10">
    <property type="entry name" value="Histidine kinase-like ATPase, C-terminal domain"/>
    <property type="match status" value="1"/>
</dbReference>
<dbReference type="FunFam" id="3.30.565.10:FF:000017">
    <property type="entry name" value="PMS1 homolog 1, mismatch repair system component"/>
    <property type="match status" value="1"/>
</dbReference>
<protein>
    <submittedName>
        <fullName evidence="5">DNA mismatch repair protein</fullName>
    </submittedName>
</protein>
<feature type="compositionally biased region" description="Low complexity" evidence="3">
    <location>
        <begin position="609"/>
        <end position="622"/>
    </location>
</feature>
<organism evidence="5 6">
    <name type="scientific">Aspergillus taichungensis</name>
    <dbReference type="NCBI Taxonomy" id="482145"/>
    <lineage>
        <taxon>Eukaryota</taxon>
        <taxon>Fungi</taxon>
        <taxon>Dikarya</taxon>
        <taxon>Ascomycota</taxon>
        <taxon>Pezizomycotina</taxon>
        <taxon>Eurotiomycetes</taxon>
        <taxon>Eurotiomycetidae</taxon>
        <taxon>Eurotiales</taxon>
        <taxon>Aspergillaceae</taxon>
        <taxon>Aspergillus</taxon>
        <taxon>Aspergillus subgen. Circumdati</taxon>
    </lineage>
</organism>
<dbReference type="InterPro" id="IPR002099">
    <property type="entry name" value="MutL/Mlh/PMS"/>
</dbReference>
<proteinExistence type="inferred from homology"/>
<dbReference type="GO" id="GO:0005524">
    <property type="term" value="F:ATP binding"/>
    <property type="evidence" value="ECO:0007669"/>
    <property type="project" value="InterPro"/>
</dbReference>
<evidence type="ECO:0000313" key="5">
    <source>
        <dbReference type="EMBL" id="PLN82795.1"/>
    </source>
</evidence>
<dbReference type="Proteomes" id="UP000235023">
    <property type="component" value="Unassembled WGS sequence"/>
</dbReference>
<dbReference type="GO" id="GO:0061982">
    <property type="term" value="P:meiosis I cell cycle process"/>
    <property type="evidence" value="ECO:0007669"/>
    <property type="project" value="UniProtKB-ARBA"/>
</dbReference>
<dbReference type="PANTHER" id="PTHR10073:SF41">
    <property type="entry name" value="MISMATCH REPAIR PROTEIN, PUTATIVE (AFU_ORTHOLOGUE AFUA_8G05820)-RELATED"/>
    <property type="match status" value="1"/>
</dbReference>
<evidence type="ECO:0000256" key="1">
    <source>
        <dbReference type="ARBA" id="ARBA00006082"/>
    </source>
</evidence>
<dbReference type="InterPro" id="IPR036890">
    <property type="entry name" value="HATPase_C_sf"/>
</dbReference>
<dbReference type="GO" id="GO:0016887">
    <property type="term" value="F:ATP hydrolysis activity"/>
    <property type="evidence" value="ECO:0007669"/>
    <property type="project" value="InterPro"/>
</dbReference>
<dbReference type="SUPFAM" id="SSF55874">
    <property type="entry name" value="ATPase domain of HSP90 chaperone/DNA topoisomerase II/histidine kinase"/>
    <property type="match status" value="1"/>
</dbReference>
<name>A0A2J5HZ84_9EURO</name>
<feature type="compositionally biased region" description="Polar residues" evidence="3">
    <location>
        <begin position="421"/>
        <end position="431"/>
    </location>
</feature>
<evidence type="ECO:0000256" key="3">
    <source>
        <dbReference type="SAM" id="MobiDB-lite"/>
    </source>
</evidence>
<feature type="region of interest" description="Disordered" evidence="3">
    <location>
        <begin position="703"/>
        <end position="725"/>
    </location>
</feature>
<comment type="similarity">
    <text evidence="1">Belongs to the DNA mismatch repair MutL/HexB family.</text>
</comment>
<feature type="compositionally biased region" description="Polar residues" evidence="3">
    <location>
        <begin position="531"/>
        <end position="549"/>
    </location>
</feature>
<dbReference type="NCBIfam" id="TIGR00585">
    <property type="entry name" value="mutl"/>
    <property type="match status" value="1"/>
</dbReference>
<accession>A0A2J5HZ84</accession>
<evidence type="ECO:0000256" key="2">
    <source>
        <dbReference type="ARBA" id="ARBA00022763"/>
    </source>
</evidence>
<gene>
    <name evidence="5" type="ORF">BDW42DRAFT_200292</name>
</gene>
<dbReference type="InterPro" id="IPR013507">
    <property type="entry name" value="DNA_mismatch_S5_2-like"/>
</dbReference>
<feature type="compositionally biased region" description="Polar residues" evidence="3">
    <location>
        <begin position="449"/>
        <end position="463"/>
    </location>
</feature>
<sequence>MPITALPPTTIRAIAATSVISDPCSVVKELVDNALDASATSIFVDVSPNTVDLIQVKDNGHGIPSSDHPVVCKRAYTSKIETVEDLREVGAKHLGFRGEALASMAEVSGGVTVSTRVDSELVGSSIKYGRDGVPISTQRASHPVGTSVRVVDLYKHIPVRRQTTLRSTIKTLGKIKKLMQAYAIAQPSKRLCLRVLKAKNEKNNLIYAPGPNPTLMNAATKIIGMDITSSCIGKKWSSDDVAVQEAPSEQHPNFKLTAVLLNPGTDLAKSRNAGQYISVDGRPLSSTRGLGRDVTKIYKSYFRSACSRKGLLPTISDPFICLHVKSVQERYDVNIEPAKDDILFEDREQFLSVLKDFMTDVYGDNLEMEQKQPSSPKDKEPTRGAGFGLLLAQKSPQPVRQPRSPDDSQSSRYTSARSSTNPISGANTSADQHPEQSETHAIARRTAPGSHSRNPQFTNPWSITKFNVPVRENVTKGTGSAVVTLSSNHGTPDGSLKTQTSSQRKQKDHSRKSFLPSPSSTETSLLDSSPNPQRSSRVQQSHLTESPQGHSLRASRDLDRERYGNGALDTIFSRTTQVSLSQSAAEDIPDEAQTDPSLGRLAHGRFGSEDASSSGSTASVGATQDAQCIPIARSQVSPAPEAEPPRCSLLGSSAAPALATSGKRRELPVLEKWSARLHESSKSDQNSGLEDALDFEHRKREAIRQHRERVRDRVVPSTSSSSPHLNRYLAARAALHSEPNTDEGPSRSTSEPVLSPHDPRAYLMRHQSISGQTDKSLRRKSTHKLPLERIPNGCGLHDVSLILPTDLSLISTRSNEAVTFDVYVSNGHDAQAFGDDLQSDLFELWSRRLSALIRTQYRTENESDSPELTFDFSALNEFVENND</sequence>
<feature type="compositionally biased region" description="Low complexity" evidence="3">
    <location>
        <begin position="408"/>
        <end position="420"/>
    </location>
</feature>
<dbReference type="InterPro" id="IPR020568">
    <property type="entry name" value="Ribosomal_Su5_D2-typ_SF"/>
</dbReference>
<dbReference type="PROSITE" id="PS00058">
    <property type="entry name" value="DNA_MISMATCH_REPAIR_1"/>
    <property type="match status" value="1"/>
</dbReference>
<dbReference type="InterPro" id="IPR014762">
    <property type="entry name" value="DNA_mismatch_repair_CS"/>
</dbReference>
<keyword evidence="6" id="KW-1185">Reference proteome</keyword>
<dbReference type="GO" id="GO:0140664">
    <property type="term" value="F:ATP-dependent DNA damage sensor activity"/>
    <property type="evidence" value="ECO:0007669"/>
    <property type="project" value="InterPro"/>
</dbReference>
<dbReference type="AlphaFoldDB" id="A0A2J5HZ84"/>
<dbReference type="EMBL" id="KZ559524">
    <property type="protein sequence ID" value="PLN82795.1"/>
    <property type="molecule type" value="Genomic_DNA"/>
</dbReference>